<sequence length="141" mass="17078">MESVVLPEVLKFLRKKFLVEEDDVDIEIREKKCPYWDSKDYFRNLVVWIKGKGVIEGFSYCWREQGREEKTEFSPEFRTGFTTTGELLEKIKEELQEEGFNKRRLQRKFRKELKRREKDYAPGGDGFFRAKEEFERLSFAQ</sequence>
<protein>
    <submittedName>
        <fullName evidence="1">Uncharacterized protein</fullName>
    </submittedName>
</protein>
<evidence type="ECO:0000313" key="1">
    <source>
        <dbReference type="EMBL" id="WNL50112.1"/>
    </source>
</evidence>
<gene>
    <name evidence="1" type="ORF">MarDSR_073</name>
</gene>
<name>A0AA96ES71_9VIRU</name>
<organism evidence="1">
    <name type="scientific">Marseillevirus sp</name>
    <dbReference type="NCBI Taxonomy" id="2809551"/>
    <lineage>
        <taxon>Viruses</taxon>
        <taxon>Varidnaviria</taxon>
        <taxon>Bamfordvirae</taxon>
        <taxon>Nucleocytoviricota</taxon>
        <taxon>Megaviricetes</taxon>
        <taxon>Pimascovirales</taxon>
        <taxon>Pimascovirales incertae sedis</taxon>
        <taxon>Marseilleviridae</taxon>
        <taxon>Marseillevirus</taxon>
    </lineage>
</organism>
<accession>A0AA96ES71</accession>
<proteinExistence type="predicted"/>
<dbReference type="EMBL" id="OR343189">
    <property type="protein sequence ID" value="WNL50112.1"/>
    <property type="molecule type" value="Genomic_DNA"/>
</dbReference>
<reference evidence="1" key="1">
    <citation type="submission" date="2023-07" db="EMBL/GenBank/DDBJ databases">
        <authorList>
            <person name="Xia Y."/>
        </authorList>
    </citation>
    <scope>NUCLEOTIDE SEQUENCE</scope>
    <source>
        <strain evidence="1">E</strain>
    </source>
</reference>